<dbReference type="EMBL" id="EQ962652">
    <property type="protein sequence ID" value="EED23715.1"/>
    <property type="molecule type" value="Genomic_DNA"/>
</dbReference>
<dbReference type="PROSITE" id="PS01360">
    <property type="entry name" value="ZF_MYND_1"/>
    <property type="match status" value="1"/>
</dbReference>
<keyword evidence="1" id="KW-0479">Metal-binding</keyword>
<name>B8LUE2_TALSN</name>
<dbReference type="PROSITE" id="PS50865">
    <property type="entry name" value="ZF_MYND_2"/>
    <property type="match status" value="1"/>
</dbReference>
<dbReference type="PhylomeDB" id="B8LUE2"/>
<dbReference type="GeneID" id="8106012"/>
<evidence type="ECO:0000259" key="6">
    <source>
        <dbReference type="PROSITE" id="PS50865"/>
    </source>
</evidence>
<dbReference type="InParanoid" id="B8LUE2"/>
<proteinExistence type="predicted"/>
<evidence type="ECO:0000256" key="1">
    <source>
        <dbReference type="ARBA" id="ARBA00022723"/>
    </source>
</evidence>
<feature type="compositionally biased region" description="Basic and acidic residues" evidence="5">
    <location>
        <begin position="19"/>
        <end position="31"/>
    </location>
</feature>
<sequence>MDFINQKLARLNSHISPRKAAERAEVKEGARRKSTSKSARTCTHCKKREPLNPRAEQKLKRCARCRSALYCSRACQRADWKRGHQRACSVGAIMVGNSYLESLPTEEAVMDQLVDAYRLRVEDEKMYCGRLRGRYMNNPSGSDHDNDNQVLQFALQDFRDFLDLAECPMPRHSNQEDIDENNDFSSSPSSSTTHDTDTNSASSPTPSSSSSSSSTSRNKDSILPKWWNAERRTYCEQRAMNQTEGNTWSSLLHPATNAYETSIVGREGVWVGYNGGTIPLMCHPSLKP</sequence>
<evidence type="ECO:0000313" key="7">
    <source>
        <dbReference type="EMBL" id="EED23715.1"/>
    </source>
</evidence>
<dbReference type="Proteomes" id="UP000001745">
    <property type="component" value="Unassembled WGS sequence"/>
</dbReference>
<dbReference type="Pfam" id="PF01753">
    <property type="entry name" value="zf-MYND"/>
    <property type="match status" value="1"/>
</dbReference>
<gene>
    <name evidence="7" type="ORF">TSTA_071180</name>
</gene>
<keyword evidence="3" id="KW-0862">Zinc</keyword>
<feature type="region of interest" description="Disordered" evidence="5">
    <location>
        <begin position="19"/>
        <end position="41"/>
    </location>
</feature>
<dbReference type="STRING" id="441959.B8LUE2"/>
<evidence type="ECO:0000313" key="8">
    <source>
        <dbReference type="Proteomes" id="UP000001745"/>
    </source>
</evidence>
<feature type="compositionally biased region" description="Low complexity" evidence="5">
    <location>
        <begin position="183"/>
        <end position="216"/>
    </location>
</feature>
<evidence type="ECO:0000256" key="3">
    <source>
        <dbReference type="ARBA" id="ARBA00022833"/>
    </source>
</evidence>
<keyword evidence="2 4" id="KW-0863">Zinc-finger</keyword>
<dbReference type="VEuPathDB" id="FungiDB:TSTA_071180"/>
<dbReference type="OMA" id="TIPLMCH"/>
<feature type="region of interest" description="Disordered" evidence="5">
    <location>
        <begin position="169"/>
        <end position="220"/>
    </location>
</feature>
<dbReference type="Gene3D" id="6.10.140.2220">
    <property type="match status" value="1"/>
</dbReference>
<accession>B8LUE2</accession>
<reference evidence="8" key="1">
    <citation type="journal article" date="2015" name="Genome Announc.">
        <title>Genome sequence of the AIDS-associated pathogen Penicillium marneffei (ATCC18224) and its near taxonomic relative Talaromyces stipitatus (ATCC10500).</title>
        <authorList>
            <person name="Nierman W.C."/>
            <person name="Fedorova-Abrams N.D."/>
            <person name="Andrianopoulos A."/>
        </authorList>
    </citation>
    <scope>NUCLEOTIDE SEQUENCE [LARGE SCALE GENOMIC DNA]</scope>
    <source>
        <strain evidence="8">ATCC 10500 / CBS 375.48 / QM 6759 / NRRL 1006</strain>
    </source>
</reference>
<dbReference type="OrthoDB" id="432970at2759"/>
<evidence type="ECO:0000256" key="5">
    <source>
        <dbReference type="SAM" id="MobiDB-lite"/>
    </source>
</evidence>
<protein>
    <recommendedName>
        <fullName evidence="6">MYND-type domain-containing protein</fullName>
    </recommendedName>
</protein>
<organism evidence="7 8">
    <name type="scientific">Talaromyces stipitatus (strain ATCC 10500 / CBS 375.48 / QM 6759 / NRRL 1006)</name>
    <name type="common">Penicillium stipitatum</name>
    <dbReference type="NCBI Taxonomy" id="441959"/>
    <lineage>
        <taxon>Eukaryota</taxon>
        <taxon>Fungi</taxon>
        <taxon>Dikarya</taxon>
        <taxon>Ascomycota</taxon>
        <taxon>Pezizomycotina</taxon>
        <taxon>Eurotiomycetes</taxon>
        <taxon>Eurotiomycetidae</taxon>
        <taxon>Eurotiales</taxon>
        <taxon>Trichocomaceae</taxon>
        <taxon>Talaromyces</taxon>
        <taxon>Talaromyces sect. Talaromyces</taxon>
    </lineage>
</organism>
<keyword evidence="8" id="KW-1185">Reference proteome</keyword>
<feature type="domain" description="MYND-type" evidence="6">
    <location>
        <begin position="42"/>
        <end position="88"/>
    </location>
</feature>
<evidence type="ECO:0000256" key="4">
    <source>
        <dbReference type="PROSITE-ProRule" id="PRU00134"/>
    </source>
</evidence>
<evidence type="ECO:0000256" key="2">
    <source>
        <dbReference type="ARBA" id="ARBA00022771"/>
    </source>
</evidence>
<dbReference type="HOGENOM" id="CLU_967013_0_0_1"/>
<dbReference type="SUPFAM" id="SSF144232">
    <property type="entry name" value="HIT/MYND zinc finger-like"/>
    <property type="match status" value="1"/>
</dbReference>
<dbReference type="GO" id="GO:0008270">
    <property type="term" value="F:zinc ion binding"/>
    <property type="evidence" value="ECO:0007669"/>
    <property type="project" value="UniProtKB-KW"/>
</dbReference>
<dbReference type="InterPro" id="IPR002893">
    <property type="entry name" value="Znf_MYND"/>
</dbReference>
<dbReference type="RefSeq" id="XP_002341102.1">
    <property type="nucleotide sequence ID" value="XM_002341061.1"/>
</dbReference>
<dbReference type="AlphaFoldDB" id="B8LUE2"/>